<evidence type="ECO:0000256" key="5">
    <source>
        <dbReference type="SAM" id="Phobius"/>
    </source>
</evidence>
<gene>
    <name evidence="6" type="ORF">DCF15_22275</name>
</gene>
<organism evidence="6 7">
    <name type="scientific">Phormidesmis priestleyi</name>
    <dbReference type="NCBI Taxonomy" id="268141"/>
    <lineage>
        <taxon>Bacteria</taxon>
        <taxon>Bacillati</taxon>
        <taxon>Cyanobacteriota</taxon>
        <taxon>Cyanophyceae</taxon>
        <taxon>Leptolyngbyales</taxon>
        <taxon>Leptolyngbyaceae</taxon>
        <taxon>Phormidesmis</taxon>
    </lineage>
</organism>
<feature type="transmembrane region" description="Helical" evidence="5">
    <location>
        <begin position="66"/>
        <end position="85"/>
    </location>
</feature>
<keyword evidence="2 5" id="KW-0812">Transmembrane</keyword>
<dbReference type="Proteomes" id="UP000249794">
    <property type="component" value="Unassembled WGS sequence"/>
</dbReference>
<evidence type="ECO:0000313" key="7">
    <source>
        <dbReference type="Proteomes" id="UP000249794"/>
    </source>
</evidence>
<evidence type="ECO:0000256" key="2">
    <source>
        <dbReference type="ARBA" id="ARBA00022692"/>
    </source>
</evidence>
<comment type="subcellular location">
    <subcellularLocation>
        <location evidence="1">Membrane</location>
        <topology evidence="1">Multi-pass membrane protein</topology>
    </subcellularLocation>
</comment>
<dbReference type="InterPro" id="IPR026036">
    <property type="entry name" value="PucC"/>
</dbReference>
<name>A0A2W4WFX4_9CYAN</name>
<sequence>TTGSILLMLDLTAVETAGTFIGAWGLAQAMARGSASVLGGGLLSVGKNLTGAAAVVEPTAEQLLPAYALVFVTQAVGMLVAIALVSRVDIEEFQMDAKRAIAAALDNDLD</sequence>
<dbReference type="GO" id="GO:0016020">
    <property type="term" value="C:membrane"/>
    <property type="evidence" value="ECO:0007669"/>
    <property type="project" value="UniProtKB-SubCell"/>
</dbReference>
<feature type="non-terminal residue" evidence="6">
    <location>
        <position position="1"/>
    </location>
</feature>
<keyword evidence="4 5" id="KW-0472">Membrane</keyword>
<evidence type="ECO:0000256" key="1">
    <source>
        <dbReference type="ARBA" id="ARBA00004141"/>
    </source>
</evidence>
<reference evidence="7" key="1">
    <citation type="submission" date="2018-04" db="EMBL/GenBank/DDBJ databases">
        <authorList>
            <person name="Cornet L."/>
        </authorList>
    </citation>
    <scope>NUCLEOTIDE SEQUENCE [LARGE SCALE GENOMIC DNA]</scope>
</reference>
<comment type="caution">
    <text evidence="6">The sequence shown here is derived from an EMBL/GenBank/DDBJ whole genome shotgun (WGS) entry which is preliminary data.</text>
</comment>
<dbReference type="AlphaFoldDB" id="A0A2W4WFX4"/>
<evidence type="ECO:0000313" key="6">
    <source>
        <dbReference type="EMBL" id="PZO44034.1"/>
    </source>
</evidence>
<evidence type="ECO:0000256" key="4">
    <source>
        <dbReference type="ARBA" id="ARBA00023136"/>
    </source>
</evidence>
<reference evidence="6 7" key="2">
    <citation type="submission" date="2018-06" db="EMBL/GenBank/DDBJ databases">
        <title>Metagenomic assembly of (sub)arctic Cyanobacteria and their associated microbiome from non-axenic cultures.</title>
        <authorList>
            <person name="Baurain D."/>
        </authorList>
    </citation>
    <scope>NUCLEOTIDE SEQUENCE [LARGE SCALE GENOMIC DNA]</scope>
    <source>
        <strain evidence="6">ULC027bin1</strain>
    </source>
</reference>
<dbReference type="PANTHER" id="PTHR23538">
    <property type="entry name" value="44.5 KD BACTERIOCHLOROPHYLL SYNTHASE SUBUNIT"/>
    <property type="match status" value="1"/>
</dbReference>
<evidence type="ECO:0000256" key="3">
    <source>
        <dbReference type="ARBA" id="ARBA00022989"/>
    </source>
</evidence>
<proteinExistence type="predicted"/>
<accession>A0A2W4WFX4</accession>
<dbReference type="Pfam" id="PF03209">
    <property type="entry name" value="PUCC"/>
    <property type="match status" value="1"/>
</dbReference>
<protein>
    <submittedName>
        <fullName evidence="6">MFS transporter</fullName>
    </submittedName>
</protein>
<keyword evidence="3 5" id="KW-1133">Transmembrane helix</keyword>
<dbReference type="EMBL" id="QBMP01000391">
    <property type="protein sequence ID" value="PZO44034.1"/>
    <property type="molecule type" value="Genomic_DNA"/>
</dbReference>
<dbReference type="PANTHER" id="PTHR23538:SF1">
    <property type="entry name" value="44.5 KD BACTERIOCHLOROPHYLL SYNTHASE SUBUNIT"/>
    <property type="match status" value="1"/>
</dbReference>
<dbReference type="InterPro" id="IPR004896">
    <property type="entry name" value="PucC-rel"/>
</dbReference>